<name>A0A8J2NV88_9HEXA</name>
<organism evidence="1 2">
    <name type="scientific">Allacma fusca</name>
    <dbReference type="NCBI Taxonomy" id="39272"/>
    <lineage>
        <taxon>Eukaryota</taxon>
        <taxon>Metazoa</taxon>
        <taxon>Ecdysozoa</taxon>
        <taxon>Arthropoda</taxon>
        <taxon>Hexapoda</taxon>
        <taxon>Collembola</taxon>
        <taxon>Symphypleona</taxon>
        <taxon>Sminthuridae</taxon>
        <taxon>Allacma</taxon>
    </lineage>
</organism>
<proteinExistence type="predicted"/>
<evidence type="ECO:0000313" key="2">
    <source>
        <dbReference type="Proteomes" id="UP000708208"/>
    </source>
</evidence>
<gene>
    <name evidence="1" type="ORF">AFUS01_LOCUS9113</name>
</gene>
<reference evidence="1" key="1">
    <citation type="submission" date="2021-06" db="EMBL/GenBank/DDBJ databases">
        <authorList>
            <person name="Hodson N. C."/>
            <person name="Mongue J. A."/>
            <person name="Jaron S. K."/>
        </authorList>
    </citation>
    <scope>NUCLEOTIDE SEQUENCE</scope>
</reference>
<dbReference type="EMBL" id="CAJVCH010064760">
    <property type="protein sequence ID" value="CAG7719807.1"/>
    <property type="molecule type" value="Genomic_DNA"/>
</dbReference>
<feature type="non-terminal residue" evidence="1">
    <location>
        <position position="1"/>
    </location>
</feature>
<keyword evidence="2" id="KW-1185">Reference proteome</keyword>
<dbReference type="Proteomes" id="UP000708208">
    <property type="component" value="Unassembled WGS sequence"/>
</dbReference>
<comment type="caution">
    <text evidence="1">The sequence shown here is derived from an EMBL/GenBank/DDBJ whole genome shotgun (WGS) entry which is preliminary data.</text>
</comment>
<evidence type="ECO:0000313" key="1">
    <source>
        <dbReference type="EMBL" id="CAG7719807.1"/>
    </source>
</evidence>
<sequence length="114" mass="13147">IRRRVGKEVDDFIKSLQNTKLKKTSPPTNLQNFKIKDRVNAVEQSYYTSKHLRPSDEFTSSEFEDLSSPHIASNILETPIVKNYEELGNTSDLAEDEDANIFQNKFSSEKMKFS</sequence>
<accession>A0A8J2NV88</accession>
<protein>
    <submittedName>
        <fullName evidence="1">Uncharacterized protein</fullName>
    </submittedName>
</protein>
<dbReference type="AlphaFoldDB" id="A0A8J2NV88"/>